<dbReference type="AlphaFoldDB" id="A0A1D1YZY5"/>
<evidence type="ECO:0000256" key="4">
    <source>
        <dbReference type="SAM" id="MobiDB-lite"/>
    </source>
</evidence>
<evidence type="ECO:0000256" key="3">
    <source>
        <dbReference type="PROSITE-ProRule" id="PRU00703"/>
    </source>
</evidence>
<evidence type="ECO:0000256" key="1">
    <source>
        <dbReference type="ARBA" id="ARBA00022737"/>
    </source>
</evidence>
<feature type="compositionally biased region" description="Low complexity" evidence="4">
    <location>
        <begin position="355"/>
        <end position="376"/>
    </location>
</feature>
<sequence>LSLSLSPFIPLSPFGVGGGSKFQSPPSPLKNQNSVLCSALVRECMAVGLLSHEVSDLCIGKPALRSLPLSASVADALCSLKRCGETHLAVWRERSPPSAPPSERRAVSAAAATCLGKVCMVDVICYLCSEENLESPAAALRSPVSALLPKDPGVVIRQVDPHSSVLEAVDVLLGGAQNLMVPLRASGGGGRNNNNNNNKMQMQQKNGGGVVGCCCCWLTQEDFVRFFLNSIGVFSPIPASSVDVLGVVRPDVLALRYHEPALSAVPLIRAALASQTAVAVVTDDGKLIGEISPSTLANCDETVAAAIATLSAGELMAYIDSGGLGGPPEEAVRAVKGRLRERGLHGMLELVEDAASTLSSPSSAGTTSSGSSSSSSSDEESPAGGGRRRGAARYSRSGSYSARMGRRSEDAIVCHPWSSLVAVMIQALAHRVSYVWVVDDDYQLAGVVTFPDVLTVFREQLQSFDQ</sequence>
<dbReference type="Gene3D" id="3.10.580.10">
    <property type="entry name" value="CBS-domain"/>
    <property type="match status" value="1"/>
</dbReference>
<dbReference type="PANTHER" id="PTHR13780:SF128">
    <property type="entry name" value="CBS DOMAIN-CONTAINING PROTEIN"/>
    <property type="match status" value="1"/>
</dbReference>
<dbReference type="InterPro" id="IPR046342">
    <property type="entry name" value="CBS_dom_sf"/>
</dbReference>
<dbReference type="EMBL" id="GDJX01007719">
    <property type="protein sequence ID" value="JAT60217.1"/>
    <property type="molecule type" value="Transcribed_RNA"/>
</dbReference>
<evidence type="ECO:0000313" key="6">
    <source>
        <dbReference type="EMBL" id="JAT60217.1"/>
    </source>
</evidence>
<dbReference type="GO" id="GO:0005634">
    <property type="term" value="C:nucleus"/>
    <property type="evidence" value="ECO:0007669"/>
    <property type="project" value="TreeGrafter"/>
</dbReference>
<organism evidence="6">
    <name type="scientific">Anthurium amnicola</name>
    <dbReference type="NCBI Taxonomy" id="1678845"/>
    <lineage>
        <taxon>Eukaryota</taxon>
        <taxon>Viridiplantae</taxon>
        <taxon>Streptophyta</taxon>
        <taxon>Embryophyta</taxon>
        <taxon>Tracheophyta</taxon>
        <taxon>Spermatophyta</taxon>
        <taxon>Magnoliopsida</taxon>
        <taxon>Liliopsida</taxon>
        <taxon>Araceae</taxon>
        <taxon>Pothoideae</taxon>
        <taxon>Potheae</taxon>
        <taxon>Anthurium</taxon>
    </lineage>
</organism>
<feature type="domain" description="CBS" evidence="5">
    <location>
        <begin position="404"/>
        <end position="463"/>
    </location>
</feature>
<dbReference type="SUPFAM" id="SSF54631">
    <property type="entry name" value="CBS-domain pair"/>
    <property type="match status" value="1"/>
</dbReference>
<evidence type="ECO:0000259" key="5">
    <source>
        <dbReference type="PROSITE" id="PS51371"/>
    </source>
</evidence>
<dbReference type="GO" id="GO:0005737">
    <property type="term" value="C:cytoplasm"/>
    <property type="evidence" value="ECO:0007669"/>
    <property type="project" value="TreeGrafter"/>
</dbReference>
<dbReference type="PANTHER" id="PTHR13780">
    <property type="entry name" value="AMP-ACTIVATED PROTEIN KINASE, GAMMA REGULATORY SUBUNIT"/>
    <property type="match status" value="1"/>
</dbReference>
<proteinExistence type="predicted"/>
<name>A0A1D1YZY5_9ARAE</name>
<protein>
    <submittedName>
        <fullName evidence="6">CBS domain-containing protein CBSX5</fullName>
    </submittedName>
</protein>
<gene>
    <name evidence="6" type="primary">CBSX5_3</name>
    <name evidence="6" type="ORF">g.102506</name>
</gene>
<keyword evidence="1" id="KW-0677">Repeat</keyword>
<evidence type="ECO:0000256" key="2">
    <source>
        <dbReference type="ARBA" id="ARBA00023122"/>
    </source>
</evidence>
<accession>A0A1D1YZY5</accession>
<feature type="non-terminal residue" evidence="6">
    <location>
        <position position="1"/>
    </location>
</feature>
<reference evidence="6" key="1">
    <citation type="submission" date="2015-07" db="EMBL/GenBank/DDBJ databases">
        <title>Transcriptome Assembly of Anthurium amnicola.</title>
        <authorList>
            <person name="Suzuki J."/>
        </authorList>
    </citation>
    <scope>NUCLEOTIDE SEQUENCE</scope>
</reference>
<dbReference type="InterPro" id="IPR050511">
    <property type="entry name" value="AMPK_gamma/SDS23_families"/>
</dbReference>
<feature type="region of interest" description="Disordered" evidence="4">
    <location>
        <begin position="355"/>
        <end position="400"/>
    </location>
</feature>
<dbReference type="PROSITE" id="PS51371">
    <property type="entry name" value="CBS"/>
    <property type="match status" value="1"/>
</dbReference>
<dbReference type="InterPro" id="IPR000644">
    <property type="entry name" value="CBS_dom"/>
</dbReference>
<keyword evidence="2 3" id="KW-0129">CBS domain</keyword>